<dbReference type="Proteomes" id="UP001144396">
    <property type="component" value="Unassembled WGS sequence"/>
</dbReference>
<evidence type="ECO:0000256" key="1">
    <source>
        <dbReference type="SAM" id="MobiDB-lite"/>
    </source>
</evidence>
<evidence type="ECO:0000313" key="3">
    <source>
        <dbReference type="EMBL" id="GLI26808.1"/>
    </source>
</evidence>
<dbReference type="RefSeq" id="WP_281882820.1">
    <property type="nucleotide sequence ID" value="NZ_BSDP01000001.1"/>
</dbReference>
<proteinExistence type="predicted"/>
<organism evidence="3 4">
    <name type="scientific">Agromyces rhizosphaerae</name>
    <dbReference type="NCBI Taxonomy" id="88374"/>
    <lineage>
        <taxon>Bacteria</taxon>
        <taxon>Bacillati</taxon>
        <taxon>Actinomycetota</taxon>
        <taxon>Actinomycetes</taxon>
        <taxon>Micrococcales</taxon>
        <taxon>Microbacteriaceae</taxon>
        <taxon>Agromyces</taxon>
    </lineage>
</organism>
<reference evidence="3" key="1">
    <citation type="submission" date="2022-12" db="EMBL/GenBank/DDBJ databases">
        <title>Reference genome sequencing for broad-spectrum identification of bacterial and archaeal isolates by mass spectrometry.</title>
        <authorList>
            <person name="Sekiguchi Y."/>
            <person name="Tourlousse D.M."/>
        </authorList>
    </citation>
    <scope>NUCLEOTIDE SEQUENCE</scope>
    <source>
        <strain evidence="3">14</strain>
    </source>
</reference>
<sequence>MHRTGRRRHVADWVWGGALVLAVTAYVAWMPAAFAAAERGDEAQAVAVETAAADAQERYALALDAERASAASEIAPIEELVGFVEERDRDVDVTALAGALNSLYSAWAGTDLAEMAMARDAVRVELVAFAGTAYEDAMTALDDAEMAEDDLADRAADRAERLAVSVGAPQTVLAYRSLQSAVDALEESHEAAVEKAKAEAKANAEAAAAAAEAAAGSGGSGSSGGSSGSGSSGGLSTPGYLTNPVTVTALGNYTPGCYGEMNEMYDQWIVWEGGPVTLDYSFAYDYESGGSGVVVWRCVLPPEV</sequence>
<feature type="transmembrane region" description="Helical" evidence="2">
    <location>
        <begin position="12"/>
        <end position="29"/>
    </location>
</feature>
<keyword evidence="2" id="KW-0812">Transmembrane</keyword>
<dbReference type="AlphaFoldDB" id="A0A9W6FR68"/>
<keyword evidence="2" id="KW-0472">Membrane</keyword>
<protein>
    <submittedName>
        <fullName evidence="3">Uncharacterized protein</fullName>
    </submittedName>
</protein>
<feature type="region of interest" description="Disordered" evidence="1">
    <location>
        <begin position="215"/>
        <end position="238"/>
    </location>
</feature>
<keyword evidence="2" id="KW-1133">Transmembrane helix</keyword>
<evidence type="ECO:0000256" key="2">
    <source>
        <dbReference type="SAM" id="Phobius"/>
    </source>
</evidence>
<keyword evidence="4" id="KW-1185">Reference proteome</keyword>
<gene>
    <name evidence="3" type="ORF">ARHIZOSPH14_10500</name>
</gene>
<dbReference type="EMBL" id="BSDP01000001">
    <property type="protein sequence ID" value="GLI26808.1"/>
    <property type="molecule type" value="Genomic_DNA"/>
</dbReference>
<accession>A0A9W6FR68</accession>
<evidence type="ECO:0000313" key="4">
    <source>
        <dbReference type="Proteomes" id="UP001144396"/>
    </source>
</evidence>
<name>A0A9W6FR68_9MICO</name>
<feature type="compositionally biased region" description="Gly residues" evidence="1">
    <location>
        <begin position="216"/>
        <end position="233"/>
    </location>
</feature>
<comment type="caution">
    <text evidence="3">The sequence shown here is derived from an EMBL/GenBank/DDBJ whole genome shotgun (WGS) entry which is preliminary data.</text>
</comment>